<comment type="caution">
    <text evidence="1">The sequence shown here is derived from an EMBL/GenBank/DDBJ whole genome shotgun (WGS) entry which is preliminary data.</text>
</comment>
<accession>A0A7J7LVT5</accession>
<name>A0A7J7LVT5_9MAGN</name>
<protein>
    <submittedName>
        <fullName evidence="1">Uncharacterized protein</fullName>
    </submittedName>
</protein>
<dbReference type="Proteomes" id="UP000541444">
    <property type="component" value="Unassembled WGS sequence"/>
</dbReference>
<organism evidence="1 2">
    <name type="scientific">Kingdonia uniflora</name>
    <dbReference type="NCBI Taxonomy" id="39325"/>
    <lineage>
        <taxon>Eukaryota</taxon>
        <taxon>Viridiplantae</taxon>
        <taxon>Streptophyta</taxon>
        <taxon>Embryophyta</taxon>
        <taxon>Tracheophyta</taxon>
        <taxon>Spermatophyta</taxon>
        <taxon>Magnoliopsida</taxon>
        <taxon>Ranunculales</taxon>
        <taxon>Circaeasteraceae</taxon>
        <taxon>Kingdonia</taxon>
    </lineage>
</organism>
<dbReference type="AlphaFoldDB" id="A0A7J7LVT5"/>
<feature type="non-terminal residue" evidence="1">
    <location>
        <position position="60"/>
    </location>
</feature>
<evidence type="ECO:0000313" key="1">
    <source>
        <dbReference type="EMBL" id="KAF6146697.1"/>
    </source>
</evidence>
<sequence>MNFHVCFCDQYMLLFYQLRITKNLDWFEYILIDKIGTLKMNKMIFRRFYIDGVFHRNECW</sequence>
<reference evidence="1 2" key="1">
    <citation type="journal article" date="2020" name="IScience">
        <title>Genome Sequencing of the Endangered Kingdonia uniflora (Circaeasteraceae, Ranunculales) Reveals Potential Mechanisms of Evolutionary Specialization.</title>
        <authorList>
            <person name="Sun Y."/>
            <person name="Deng T."/>
            <person name="Zhang A."/>
            <person name="Moore M.J."/>
            <person name="Landis J.B."/>
            <person name="Lin N."/>
            <person name="Zhang H."/>
            <person name="Zhang X."/>
            <person name="Huang J."/>
            <person name="Zhang X."/>
            <person name="Sun H."/>
            <person name="Wang H."/>
        </authorList>
    </citation>
    <scope>NUCLEOTIDE SEQUENCE [LARGE SCALE GENOMIC DNA]</scope>
    <source>
        <strain evidence="1">TB1705</strain>
        <tissue evidence="1">Leaf</tissue>
    </source>
</reference>
<keyword evidence="2" id="KW-1185">Reference proteome</keyword>
<gene>
    <name evidence="1" type="ORF">GIB67_008983</name>
</gene>
<evidence type="ECO:0000313" key="2">
    <source>
        <dbReference type="Proteomes" id="UP000541444"/>
    </source>
</evidence>
<dbReference type="EMBL" id="JACGCM010001965">
    <property type="protein sequence ID" value="KAF6146697.1"/>
    <property type="molecule type" value="Genomic_DNA"/>
</dbReference>
<proteinExistence type="predicted"/>